<organism evidence="1 2">
    <name type="scientific">Holotrichia oblita</name>
    <name type="common">Chafer beetle</name>
    <dbReference type="NCBI Taxonomy" id="644536"/>
    <lineage>
        <taxon>Eukaryota</taxon>
        <taxon>Metazoa</taxon>
        <taxon>Ecdysozoa</taxon>
        <taxon>Arthropoda</taxon>
        <taxon>Hexapoda</taxon>
        <taxon>Insecta</taxon>
        <taxon>Pterygota</taxon>
        <taxon>Neoptera</taxon>
        <taxon>Endopterygota</taxon>
        <taxon>Coleoptera</taxon>
        <taxon>Polyphaga</taxon>
        <taxon>Scarabaeiformia</taxon>
        <taxon>Scarabaeidae</taxon>
        <taxon>Melolonthinae</taxon>
        <taxon>Holotrichia</taxon>
    </lineage>
</organism>
<accession>A0ACB9SHW7</accession>
<keyword evidence="2" id="KW-1185">Reference proteome</keyword>
<gene>
    <name evidence="1" type="ORF">MML48_10g00004281</name>
</gene>
<proteinExistence type="predicted"/>
<name>A0ACB9SHW7_HOLOL</name>
<evidence type="ECO:0000313" key="2">
    <source>
        <dbReference type="Proteomes" id="UP001056778"/>
    </source>
</evidence>
<dbReference type="Proteomes" id="UP001056778">
    <property type="component" value="Chromosome 10"/>
</dbReference>
<sequence>MAQYRMLLRSRAEQDKDEDVELIQKIVEKVLVSPLFLEKLVSAVTDKLNICNNELKSCKNNIDSLDKRMLRIEEALDEQEQYSRRNNIRIYGVPEITHENTCEVFVNLCREKLKINITNSDIDCCHRLAGKEGTNKPIIVRFVRRAVKNKVFNDKRKLKGTRIVITEDLTRVRISRVKILAKYLNSKNVFTSNGIILVKYNGKIIKLKSMVDYKNLLSKLEKGSESVTHA</sequence>
<comment type="caution">
    <text evidence="1">The sequence shown here is derived from an EMBL/GenBank/DDBJ whole genome shotgun (WGS) entry which is preliminary data.</text>
</comment>
<reference evidence="1" key="1">
    <citation type="submission" date="2022-04" db="EMBL/GenBank/DDBJ databases">
        <title>Chromosome-scale genome assembly of Holotrichia oblita Faldermann.</title>
        <authorList>
            <person name="Rongchong L."/>
        </authorList>
    </citation>
    <scope>NUCLEOTIDE SEQUENCE</scope>
    <source>
        <strain evidence="1">81SQS9</strain>
    </source>
</reference>
<evidence type="ECO:0000313" key="1">
    <source>
        <dbReference type="EMBL" id="KAI4454191.1"/>
    </source>
</evidence>
<protein>
    <submittedName>
        <fullName evidence="1">L1 transposable element-related</fullName>
    </submittedName>
</protein>
<dbReference type="EMBL" id="CM043024">
    <property type="protein sequence ID" value="KAI4454191.1"/>
    <property type="molecule type" value="Genomic_DNA"/>
</dbReference>